<dbReference type="EMBL" id="CP023445">
    <property type="protein sequence ID" value="ATE58558.1"/>
    <property type="molecule type" value="Genomic_DNA"/>
</dbReference>
<evidence type="ECO:0000313" key="2">
    <source>
        <dbReference type="EMBL" id="ATE58558.1"/>
    </source>
</evidence>
<feature type="domain" description="DUF397" evidence="1">
    <location>
        <begin position="3"/>
        <end position="33"/>
    </location>
</feature>
<dbReference type="AlphaFoldDB" id="A0A290ZHS2"/>
<keyword evidence="3" id="KW-1185">Reference proteome</keyword>
<dbReference type="RefSeq" id="WP_096498148.1">
    <property type="nucleotide sequence ID" value="NZ_CP023445.1"/>
</dbReference>
<accession>A0A290ZHS2</accession>
<protein>
    <recommendedName>
        <fullName evidence="1">DUF397 domain-containing protein</fullName>
    </recommendedName>
</protein>
<evidence type="ECO:0000313" key="3">
    <source>
        <dbReference type="Proteomes" id="UP000218505"/>
    </source>
</evidence>
<evidence type="ECO:0000259" key="1">
    <source>
        <dbReference type="Pfam" id="PF04149"/>
    </source>
</evidence>
<sequence>MSGQCVEVGRAAGWCGVRDSKNPSGPVPVFVAAVKLGGFAG</sequence>
<proteinExistence type="predicted"/>
<dbReference type="InterPro" id="IPR007278">
    <property type="entry name" value="DUF397"/>
</dbReference>
<dbReference type="Proteomes" id="UP000218505">
    <property type="component" value="Chromosome"/>
</dbReference>
<name>A0A290ZHS2_9PSEU</name>
<gene>
    <name evidence="2" type="ORF">CNX65_34880</name>
</gene>
<organism evidence="2 3">
    <name type="scientific">Actinosynnema pretiosum</name>
    <dbReference type="NCBI Taxonomy" id="42197"/>
    <lineage>
        <taxon>Bacteria</taxon>
        <taxon>Bacillati</taxon>
        <taxon>Actinomycetota</taxon>
        <taxon>Actinomycetes</taxon>
        <taxon>Pseudonocardiales</taxon>
        <taxon>Pseudonocardiaceae</taxon>
        <taxon>Actinosynnema</taxon>
    </lineage>
</organism>
<dbReference type="Pfam" id="PF04149">
    <property type="entry name" value="DUF397"/>
    <property type="match status" value="1"/>
</dbReference>
<reference evidence="2" key="1">
    <citation type="submission" date="2017-09" db="EMBL/GenBank/DDBJ databases">
        <title>Complete Genome Sequence of ansamitocin-producing Bacterium Actinosynnema pretiosum X47.</title>
        <authorList>
            <person name="Cao G."/>
            <person name="Zong G."/>
            <person name="Zhong C."/>
            <person name="Fu J."/>
        </authorList>
    </citation>
    <scope>NUCLEOTIDE SEQUENCE [LARGE SCALE GENOMIC DNA]</scope>
    <source>
        <strain evidence="2">X47</strain>
    </source>
</reference>
<dbReference type="KEGG" id="apre:CNX65_34880"/>